<evidence type="ECO:0000256" key="1">
    <source>
        <dbReference type="ARBA" id="ARBA00023015"/>
    </source>
</evidence>
<comment type="caution">
    <text evidence="4">The sequence shown here is derived from an EMBL/GenBank/DDBJ whole genome shotgun (WGS) entry which is preliminary data.</text>
</comment>
<evidence type="ECO:0008006" key="6">
    <source>
        <dbReference type="Google" id="ProtNLM"/>
    </source>
</evidence>
<organism evidence="4 5">
    <name type="scientific">Kutzneria buriramensis</name>
    <dbReference type="NCBI Taxonomy" id="1045776"/>
    <lineage>
        <taxon>Bacteria</taxon>
        <taxon>Bacillati</taxon>
        <taxon>Actinomycetota</taxon>
        <taxon>Actinomycetes</taxon>
        <taxon>Pseudonocardiales</taxon>
        <taxon>Pseudonocardiaceae</taxon>
        <taxon>Kutzneria</taxon>
    </lineage>
</organism>
<dbReference type="InterPro" id="IPR036390">
    <property type="entry name" value="WH_DNA-bd_sf"/>
</dbReference>
<evidence type="ECO:0000313" key="4">
    <source>
        <dbReference type="EMBL" id="REH32517.1"/>
    </source>
</evidence>
<keyword evidence="5" id="KW-1185">Reference proteome</keyword>
<dbReference type="InterPro" id="IPR036388">
    <property type="entry name" value="WH-like_DNA-bd_sf"/>
</dbReference>
<dbReference type="InterPro" id="IPR052362">
    <property type="entry name" value="HTH-GbsR_regulator"/>
</dbReference>
<dbReference type="Gene3D" id="1.10.10.10">
    <property type="entry name" value="Winged helix-like DNA-binding domain superfamily/Winged helix DNA-binding domain"/>
    <property type="match status" value="1"/>
</dbReference>
<keyword evidence="2" id="KW-0238">DNA-binding</keyword>
<evidence type="ECO:0000313" key="5">
    <source>
        <dbReference type="Proteomes" id="UP000256269"/>
    </source>
</evidence>
<proteinExistence type="predicted"/>
<evidence type="ECO:0000256" key="3">
    <source>
        <dbReference type="ARBA" id="ARBA00023163"/>
    </source>
</evidence>
<dbReference type="Proteomes" id="UP000256269">
    <property type="component" value="Unassembled WGS sequence"/>
</dbReference>
<dbReference type="PANTHER" id="PTHR38465">
    <property type="entry name" value="HTH-TYPE TRANSCRIPTIONAL REGULATOR MJ1563-RELATED"/>
    <property type="match status" value="1"/>
</dbReference>
<reference evidence="4 5" key="1">
    <citation type="submission" date="2018-08" db="EMBL/GenBank/DDBJ databases">
        <title>Genomic Encyclopedia of Archaeal and Bacterial Type Strains, Phase II (KMG-II): from individual species to whole genera.</title>
        <authorList>
            <person name="Goeker M."/>
        </authorList>
    </citation>
    <scope>NUCLEOTIDE SEQUENCE [LARGE SCALE GENOMIC DNA]</scope>
    <source>
        <strain evidence="4 5">DSM 45791</strain>
    </source>
</reference>
<protein>
    <recommendedName>
        <fullName evidence="6">DNA-binding transcriptional regulator GbsR (MarR family)</fullName>
    </recommendedName>
</protein>
<dbReference type="GO" id="GO:0003677">
    <property type="term" value="F:DNA binding"/>
    <property type="evidence" value="ECO:0007669"/>
    <property type="project" value="UniProtKB-KW"/>
</dbReference>
<name>A0A3E0GX16_9PSEU</name>
<dbReference type="PANTHER" id="PTHR38465:SF2">
    <property type="entry name" value="HTH-TYPE TRANSCRIPTIONAL REGULATOR MMPR5"/>
    <property type="match status" value="1"/>
</dbReference>
<evidence type="ECO:0000256" key="2">
    <source>
        <dbReference type="ARBA" id="ARBA00023125"/>
    </source>
</evidence>
<dbReference type="AlphaFoldDB" id="A0A3E0GX16"/>
<accession>A0A3E0GX16</accession>
<dbReference type="SUPFAM" id="SSF46785">
    <property type="entry name" value="Winged helix' DNA-binding domain"/>
    <property type="match status" value="1"/>
</dbReference>
<sequence>MATQSQLSAWIERMAAHFVPEGIPLIGGRILAYLLVCDPVERTAAELSEELEASSGSISTNVRLLINLGVVTKTTRRGRQAAEYRLNEQGWNDMIDRRLRALAGTRELTAAGLRLLSGDPQRAQRLRNIDEMYGWLADELPAVWQRRPLPPRT</sequence>
<gene>
    <name evidence="4" type="ORF">BCF44_12165</name>
</gene>
<dbReference type="EMBL" id="QUNO01000021">
    <property type="protein sequence ID" value="REH32517.1"/>
    <property type="molecule type" value="Genomic_DNA"/>
</dbReference>
<keyword evidence="1" id="KW-0805">Transcription regulation</keyword>
<dbReference type="RefSeq" id="WP_246016183.1">
    <property type="nucleotide sequence ID" value="NZ_CP144375.1"/>
</dbReference>
<keyword evidence="3" id="KW-0804">Transcription</keyword>
<dbReference type="Gene3D" id="1.10.287.160">
    <property type="entry name" value="HR1 repeat"/>
    <property type="match status" value="1"/>
</dbReference>